<name>A0A7C3HQL0_MEIRU</name>
<organism evidence="1">
    <name type="scientific">Meiothermus ruber</name>
    <dbReference type="NCBI Taxonomy" id="277"/>
    <lineage>
        <taxon>Bacteria</taxon>
        <taxon>Thermotogati</taxon>
        <taxon>Deinococcota</taxon>
        <taxon>Deinococci</taxon>
        <taxon>Thermales</taxon>
        <taxon>Thermaceae</taxon>
        <taxon>Meiothermus</taxon>
    </lineage>
</organism>
<evidence type="ECO:0000313" key="1">
    <source>
        <dbReference type="EMBL" id="HFG19502.1"/>
    </source>
</evidence>
<proteinExistence type="predicted"/>
<comment type="caution">
    <text evidence="1">The sequence shown here is derived from an EMBL/GenBank/DDBJ whole genome shotgun (WGS) entry which is preliminary data.</text>
</comment>
<dbReference type="AlphaFoldDB" id="A0A7C3HQL0"/>
<reference evidence="1" key="1">
    <citation type="journal article" date="2020" name="mSystems">
        <title>Genome- and Community-Level Interaction Insights into Carbon Utilization and Element Cycling Functions of Hydrothermarchaeota in Hydrothermal Sediment.</title>
        <authorList>
            <person name="Zhou Z."/>
            <person name="Liu Y."/>
            <person name="Xu W."/>
            <person name="Pan J."/>
            <person name="Luo Z.H."/>
            <person name="Li M."/>
        </authorList>
    </citation>
    <scope>NUCLEOTIDE SEQUENCE [LARGE SCALE GENOMIC DNA]</scope>
    <source>
        <strain evidence="1">SpSt-524</strain>
    </source>
</reference>
<protein>
    <submittedName>
        <fullName evidence="1">Uncharacterized protein</fullName>
    </submittedName>
</protein>
<gene>
    <name evidence="1" type="ORF">ENS82_02125</name>
</gene>
<accession>A0A7C3HQL0</accession>
<dbReference type="EMBL" id="DSWI01000008">
    <property type="protein sequence ID" value="HFG19502.1"/>
    <property type="molecule type" value="Genomic_DNA"/>
</dbReference>
<sequence>MQLAGGGLRSQHSVLSLETRESLEGLVINNLNECLEYTNQSRPLCQATLTFKAGSPQLGELEVVPSLAAFF</sequence>